<dbReference type="InterPro" id="IPR050695">
    <property type="entry name" value="N-acetylmuramoyl_amidase_3"/>
</dbReference>
<comment type="catalytic activity">
    <reaction evidence="1">
        <text>Hydrolyzes the link between N-acetylmuramoyl residues and L-amino acid residues in certain cell-wall glycopeptides.</text>
        <dbReference type="EC" id="3.5.1.28"/>
    </reaction>
</comment>
<keyword evidence="7" id="KW-1185">Reference proteome</keyword>
<dbReference type="EC" id="3.5.1.28" evidence="2"/>
<dbReference type="PANTHER" id="PTHR30404">
    <property type="entry name" value="N-ACETYLMURAMOYL-L-ALANINE AMIDASE"/>
    <property type="match status" value="1"/>
</dbReference>
<dbReference type="GO" id="GO:0030288">
    <property type="term" value="C:outer membrane-bounded periplasmic space"/>
    <property type="evidence" value="ECO:0007669"/>
    <property type="project" value="TreeGrafter"/>
</dbReference>
<name>A0A662ZJZ9_9GAMM</name>
<dbReference type="InterPro" id="IPR002508">
    <property type="entry name" value="MurNAc-LAA_cat"/>
</dbReference>
<evidence type="ECO:0000313" key="7">
    <source>
        <dbReference type="Proteomes" id="UP000243745"/>
    </source>
</evidence>
<reference evidence="6 7" key="1">
    <citation type="submission" date="2016-10" db="EMBL/GenBank/DDBJ databases">
        <authorList>
            <person name="Varghese N."/>
            <person name="Submissions S."/>
        </authorList>
    </citation>
    <scope>NUCLEOTIDE SEQUENCE [LARGE SCALE GENOMIC DNA]</scope>
    <source>
        <strain evidence="6 7">DSM 1361</strain>
    </source>
</reference>
<dbReference type="AlphaFoldDB" id="A0A662ZJZ9"/>
<dbReference type="EMBL" id="FOXF01000014">
    <property type="protein sequence ID" value="SFP30826.1"/>
    <property type="molecule type" value="Genomic_DNA"/>
</dbReference>
<accession>A0A662ZJZ9</accession>
<gene>
    <name evidence="6" type="ORF">SAMN02910344_01040</name>
</gene>
<dbReference type="SUPFAM" id="SSF53187">
    <property type="entry name" value="Zn-dependent exopeptidases"/>
    <property type="match status" value="1"/>
</dbReference>
<evidence type="ECO:0000313" key="6">
    <source>
        <dbReference type="EMBL" id="SFP30826.1"/>
    </source>
</evidence>
<proteinExistence type="predicted"/>
<dbReference type="GO" id="GO:0009253">
    <property type="term" value="P:peptidoglycan catabolic process"/>
    <property type="evidence" value="ECO:0007669"/>
    <property type="project" value="InterPro"/>
</dbReference>
<dbReference type="Gene3D" id="3.40.630.40">
    <property type="entry name" value="Zn-dependent exopeptidases"/>
    <property type="match status" value="1"/>
</dbReference>
<protein>
    <recommendedName>
        <fullName evidence="2">N-acetylmuramoyl-L-alanine amidase</fullName>
        <ecNumber evidence="2">3.5.1.28</ecNumber>
    </recommendedName>
</protein>
<feature type="compositionally biased region" description="Acidic residues" evidence="4">
    <location>
        <begin position="98"/>
        <end position="110"/>
    </location>
</feature>
<dbReference type="Pfam" id="PF01520">
    <property type="entry name" value="Amidase_3"/>
    <property type="match status" value="1"/>
</dbReference>
<sequence length="385" mass="42948">MSKDGNLLKSLFTGKGFLSETGVPGIAALIAAMCLCPEVQAGDEAAVNGHGTDTITHVIKNCLSPDAFSRPENEHQTGSTPGSLLIIADPSDNKPEENAGDETQPDDAFDETSVTAEQNVRNSDSPKEKGGKKKKGKINPESINKAFATPDIKIKSPKEISKTVYSREAVAAHSSISILLDPGHDYENYGAVSTEYRVSEFVLNHNLALKLEKELRKRGYSVDFTRTLLEKSPLKNRVAKIRKHDILVSLHHDSVHEKDCEWTKNMTCRTDRANGYCVLISDENPQLRKSYRLSYAISSYLKNSRMVPNLYNRNDKRMILVNDDLAVYDRRNLYILRRSSIPAVLLETAVITNPRDEEMALNPDFQDRYVKAVADGIDAYFEAEK</sequence>
<evidence type="ECO:0000259" key="5">
    <source>
        <dbReference type="SMART" id="SM00646"/>
    </source>
</evidence>
<dbReference type="SMART" id="SM00646">
    <property type="entry name" value="Ami_3"/>
    <property type="match status" value="1"/>
</dbReference>
<dbReference type="PANTHER" id="PTHR30404:SF0">
    <property type="entry name" value="N-ACETYLMURAMOYL-L-ALANINE AMIDASE AMIC"/>
    <property type="match status" value="1"/>
</dbReference>
<evidence type="ECO:0000256" key="3">
    <source>
        <dbReference type="ARBA" id="ARBA00022801"/>
    </source>
</evidence>
<keyword evidence="3" id="KW-0378">Hydrolase</keyword>
<feature type="compositionally biased region" description="Polar residues" evidence="4">
    <location>
        <begin position="112"/>
        <end position="123"/>
    </location>
</feature>
<dbReference type="OrthoDB" id="9806267at2"/>
<evidence type="ECO:0000256" key="1">
    <source>
        <dbReference type="ARBA" id="ARBA00001561"/>
    </source>
</evidence>
<evidence type="ECO:0000256" key="2">
    <source>
        <dbReference type="ARBA" id="ARBA00011901"/>
    </source>
</evidence>
<evidence type="ECO:0000256" key="4">
    <source>
        <dbReference type="SAM" id="MobiDB-lite"/>
    </source>
</evidence>
<dbReference type="CDD" id="cd02696">
    <property type="entry name" value="MurNAc-LAA"/>
    <property type="match status" value="1"/>
</dbReference>
<organism evidence="6 7">
    <name type="scientific">Ruminobacter amylophilus</name>
    <dbReference type="NCBI Taxonomy" id="867"/>
    <lineage>
        <taxon>Bacteria</taxon>
        <taxon>Pseudomonadati</taxon>
        <taxon>Pseudomonadota</taxon>
        <taxon>Gammaproteobacteria</taxon>
        <taxon>Aeromonadales</taxon>
        <taxon>Succinivibrionaceae</taxon>
        <taxon>Ruminobacter</taxon>
    </lineage>
</organism>
<dbReference type="RefSeq" id="WP_093141598.1">
    <property type="nucleotide sequence ID" value="NZ_FOXF01000014.1"/>
</dbReference>
<feature type="region of interest" description="Disordered" evidence="4">
    <location>
        <begin position="66"/>
        <end position="142"/>
    </location>
</feature>
<feature type="domain" description="MurNAc-LAA" evidence="5">
    <location>
        <begin position="238"/>
        <end position="378"/>
    </location>
</feature>
<dbReference type="Proteomes" id="UP000243745">
    <property type="component" value="Unassembled WGS sequence"/>
</dbReference>
<dbReference type="GO" id="GO:0008745">
    <property type="term" value="F:N-acetylmuramoyl-L-alanine amidase activity"/>
    <property type="evidence" value="ECO:0007669"/>
    <property type="project" value="UniProtKB-EC"/>
</dbReference>